<evidence type="ECO:0000256" key="4">
    <source>
        <dbReference type="ARBA" id="ARBA00022692"/>
    </source>
</evidence>
<keyword evidence="4 12" id="KW-0812">Transmembrane</keyword>
<keyword evidence="3" id="KW-1003">Cell membrane</keyword>
<dbReference type="Gene3D" id="1.10.10.1320">
    <property type="entry name" value="Anti-sigma factor, zinc-finger domain"/>
    <property type="match status" value="1"/>
</dbReference>
<evidence type="ECO:0000256" key="6">
    <source>
        <dbReference type="ARBA" id="ARBA00023015"/>
    </source>
</evidence>
<comment type="subcellular location">
    <subcellularLocation>
        <location evidence="2">Cell membrane</location>
    </subcellularLocation>
    <subcellularLocation>
        <location evidence="1">Membrane</location>
        <topology evidence="1">Single-pass membrane protein</topology>
    </subcellularLocation>
</comment>
<evidence type="ECO:0000256" key="8">
    <source>
        <dbReference type="ARBA" id="ARBA00023163"/>
    </source>
</evidence>
<evidence type="ECO:0000256" key="7">
    <source>
        <dbReference type="ARBA" id="ARBA00023136"/>
    </source>
</evidence>
<organism evidence="15 16">
    <name type="scientific">Amycolatopsis minnesotensis</name>
    <dbReference type="NCBI Taxonomy" id="337894"/>
    <lineage>
        <taxon>Bacteria</taxon>
        <taxon>Bacillati</taxon>
        <taxon>Actinomycetota</taxon>
        <taxon>Actinomycetes</taxon>
        <taxon>Pseudonocardiales</taxon>
        <taxon>Pseudonocardiaceae</taxon>
        <taxon>Amycolatopsis</taxon>
    </lineage>
</organism>
<feature type="domain" description="Anti-sigma K factor RskA C-terminal" evidence="13">
    <location>
        <begin position="102"/>
        <end position="248"/>
    </location>
</feature>
<feature type="compositionally biased region" description="Polar residues" evidence="11">
    <location>
        <begin position="242"/>
        <end position="254"/>
    </location>
</feature>
<keyword evidence="6" id="KW-0805">Transcription regulation</keyword>
<evidence type="ECO:0000259" key="14">
    <source>
        <dbReference type="Pfam" id="PF22618"/>
    </source>
</evidence>
<accession>A0ABN2Q4W3</accession>
<evidence type="ECO:0000256" key="10">
    <source>
        <dbReference type="ARBA" id="ARBA00030803"/>
    </source>
</evidence>
<evidence type="ECO:0000256" key="9">
    <source>
        <dbReference type="ARBA" id="ARBA00029829"/>
    </source>
</evidence>
<dbReference type="InterPro" id="IPR041916">
    <property type="entry name" value="Anti_sigma_zinc_sf"/>
</dbReference>
<dbReference type="RefSeq" id="WP_344413766.1">
    <property type="nucleotide sequence ID" value="NZ_BAAANN010000003.1"/>
</dbReference>
<protein>
    <recommendedName>
        <fullName evidence="10">Regulator of SigK</fullName>
    </recommendedName>
    <alternativeName>
        <fullName evidence="9">Sigma-K anti-sigma factor RskA</fullName>
    </alternativeName>
</protein>
<dbReference type="Pfam" id="PF22618">
    <property type="entry name" value="RskA_N"/>
    <property type="match status" value="1"/>
</dbReference>
<proteinExistence type="predicted"/>
<gene>
    <name evidence="15" type="ORF">GCM10009754_09370</name>
</gene>
<keyword evidence="7 12" id="KW-0472">Membrane</keyword>
<sequence>MTTPEMHTLAGAFAVDALSEHERARFQRHLEECESCAQEVRELRATAARLGAAEAAEPPPGLKAAVLAAVRETVQQPPSVEPPQERSRRSSRVPRWVVGVVAAAAIAGLALAGVFGGIALRSQGELTTAQQQIAQAKERYAPVAELLAAPDAKTVHGAASIGGGGTVVMSASLNKMMFMASRLPPHGEGRDYQVWLMTPGSAPRSAGVLPAGAEGGQLVLASGVDGTTQVALTLEPSGGSPAPTSNPVLSVYTA</sequence>
<dbReference type="InterPro" id="IPR018764">
    <property type="entry name" value="RskA_C"/>
</dbReference>
<evidence type="ECO:0000259" key="13">
    <source>
        <dbReference type="Pfam" id="PF10099"/>
    </source>
</evidence>
<dbReference type="Proteomes" id="UP001501116">
    <property type="component" value="Unassembled WGS sequence"/>
</dbReference>
<name>A0ABN2Q4W3_9PSEU</name>
<comment type="caution">
    <text evidence="15">The sequence shown here is derived from an EMBL/GenBank/DDBJ whole genome shotgun (WGS) entry which is preliminary data.</text>
</comment>
<dbReference type="PANTHER" id="PTHR37461:SF1">
    <property type="entry name" value="ANTI-SIGMA-K FACTOR RSKA"/>
    <property type="match status" value="1"/>
</dbReference>
<keyword evidence="8" id="KW-0804">Transcription</keyword>
<evidence type="ECO:0000256" key="12">
    <source>
        <dbReference type="SAM" id="Phobius"/>
    </source>
</evidence>
<evidence type="ECO:0000256" key="3">
    <source>
        <dbReference type="ARBA" id="ARBA00022475"/>
    </source>
</evidence>
<dbReference type="PANTHER" id="PTHR37461">
    <property type="entry name" value="ANTI-SIGMA-K FACTOR RSKA"/>
    <property type="match status" value="1"/>
</dbReference>
<dbReference type="Pfam" id="PF10099">
    <property type="entry name" value="RskA_C"/>
    <property type="match status" value="1"/>
</dbReference>
<evidence type="ECO:0000313" key="15">
    <source>
        <dbReference type="EMBL" id="GAA1943948.1"/>
    </source>
</evidence>
<reference evidence="15 16" key="1">
    <citation type="journal article" date="2019" name="Int. J. Syst. Evol. Microbiol.">
        <title>The Global Catalogue of Microorganisms (GCM) 10K type strain sequencing project: providing services to taxonomists for standard genome sequencing and annotation.</title>
        <authorList>
            <consortium name="The Broad Institute Genomics Platform"/>
            <consortium name="The Broad Institute Genome Sequencing Center for Infectious Disease"/>
            <person name="Wu L."/>
            <person name="Ma J."/>
        </authorList>
    </citation>
    <scope>NUCLEOTIDE SEQUENCE [LARGE SCALE GENOMIC DNA]</scope>
    <source>
        <strain evidence="15 16">JCM 14545</strain>
    </source>
</reference>
<feature type="region of interest" description="Disordered" evidence="11">
    <location>
        <begin position="235"/>
        <end position="254"/>
    </location>
</feature>
<dbReference type="InterPro" id="IPR053877">
    <property type="entry name" value="RskA_N"/>
</dbReference>
<keyword evidence="16" id="KW-1185">Reference proteome</keyword>
<dbReference type="EMBL" id="BAAANN010000003">
    <property type="protein sequence ID" value="GAA1943948.1"/>
    <property type="molecule type" value="Genomic_DNA"/>
</dbReference>
<keyword evidence="5 12" id="KW-1133">Transmembrane helix</keyword>
<evidence type="ECO:0000256" key="2">
    <source>
        <dbReference type="ARBA" id="ARBA00004236"/>
    </source>
</evidence>
<dbReference type="InterPro" id="IPR051474">
    <property type="entry name" value="Anti-sigma-K/W_factor"/>
</dbReference>
<evidence type="ECO:0000256" key="5">
    <source>
        <dbReference type="ARBA" id="ARBA00022989"/>
    </source>
</evidence>
<feature type="transmembrane region" description="Helical" evidence="12">
    <location>
        <begin position="96"/>
        <end position="120"/>
    </location>
</feature>
<evidence type="ECO:0000313" key="16">
    <source>
        <dbReference type="Proteomes" id="UP001501116"/>
    </source>
</evidence>
<evidence type="ECO:0000256" key="11">
    <source>
        <dbReference type="SAM" id="MobiDB-lite"/>
    </source>
</evidence>
<evidence type="ECO:0000256" key="1">
    <source>
        <dbReference type="ARBA" id="ARBA00004167"/>
    </source>
</evidence>
<feature type="domain" description="Anti-sigma-K factor RskA N-terminal" evidence="14">
    <location>
        <begin position="7"/>
        <end position="48"/>
    </location>
</feature>